<dbReference type="AlphaFoldDB" id="A0AA39MPD3"/>
<accession>A0AA39MPD3</accession>
<comment type="caution">
    <text evidence="1">The sequence shown here is derived from an EMBL/GenBank/DDBJ whole genome shotgun (WGS) entry which is preliminary data.</text>
</comment>
<dbReference type="Proteomes" id="UP001175226">
    <property type="component" value="Unassembled WGS sequence"/>
</dbReference>
<dbReference type="EMBL" id="JAUEPT010000030">
    <property type="protein sequence ID" value="KAK0441348.1"/>
    <property type="molecule type" value="Genomic_DNA"/>
</dbReference>
<evidence type="ECO:0000313" key="1">
    <source>
        <dbReference type="EMBL" id="KAK0441348.1"/>
    </source>
</evidence>
<protein>
    <submittedName>
        <fullName evidence="1">Uncharacterized protein</fullName>
    </submittedName>
</protein>
<gene>
    <name evidence="1" type="ORF">EV421DRAFT_2019968</name>
</gene>
<reference evidence="1" key="1">
    <citation type="submission" date="2023-06" db="EMBL/GenBank/DDBJ databases">
        <authorList>
            <consortium name="Lawrence Berkeley National Laboratory"/>
            <person name="Ahrendt S."/>
            <person name="Sahu N."/>
            <person name="Indic B."/>
            <person name="Wong-Bajracharya J."/>
            <person name="Merenyi Z."/>
            <person name="Ke H.-M."/>
            <person name="Monk M."/>
            <person name="Kocsube S."/>
            <person name="Drula E."/>
            <person name="Lipzen A."/>
            <person name="Balint B."/>
            <person name="Henrissat B."/>
            <person name="Andreopoulos B."/>
            <person name="Martin F.M."/>
            <person name="Harder C.B."/>
            <person name="Rigling D."/>
            <person name="Ford K.L."/>
            <person name="Foster G.D."/>
            <person name="Pangilinan J."/>
            <person name="Papanicolaou A."/>
            <person name="Barry K."/>
            <person name="LaButti K."/>
            <person name="Viragh M."/>
            <person name="Koriabine M."/>
            <person name="Yan M."/>
            <person name="Riley R."/>
            <person name="Champramary S."/>
            <person name="Plett K.L."/>
            <person name="Tsai I.J."/>
            <person name="Slot J."/>
            <person name="Sipos G."/>
            <person name="Plett J."/>
            <person name="Nagy L.G."/>
            <person name="Grigoriev I.V."/>
        </authorList>
    </citation>
    <scope>NUCLEOTIDE SEQUENCE</scope>
    <source>
        <strain evidence="1">FPL87.14</strain>
    </source>
</reference>
<evidence type="ECO:0000313" key="2">
    <source>
        <dbReference type="Proteomes" id="UP001175226"/>
    </source>
</evidence>
<sequence length="138" mass="15328">MSMPSQSRQSKVALVLASLVTVIVARYATPVAWKAMFRQRPGLNRISPSLPRTPPPSPCTTKGPPCTTAWKDENDEEFAKLLPSGGHTVHISPSNSVDESETYIVTLFHQLKCLDIIRMEDGETYPSTPELTQHCLRH</sequence>
<organism evidence="1 2">
    <name type="scientific">Armillaria borealis</name>
    <dbReference type="NCBI Taxonomy" id="47425"/>
    <lineage>
        <taxon>Eukaryota</taxon>
        <taxon>Fungi</taxon>
        <taxon>Dikarya</taxon>
        <taxon>Basidiomycota</taxon>
        <taxon>Agaricomycotina</taxon>
        <taxon>Agaricomycetes</taxon>
        <taxon>Agaricomycetidae</taxon>
        <taxon>Agaricales</taxon>
        <taxon>Marasmiineae</taxon>
        <taxon>Physalacriaceae</taxon>
        <taxon>Armillaria</taxon>
    </lineage>
</organism>
<name>A0AA39MPD3_9AGAR</name>
<keyword evidence="2" id="KW-1185">Reference proteome</keyword>
<proteinExistence type="predicted"/>